<feature type="domain" description="Kri1-like C-terminal" evidence="3">
    <location>
        <begin position="514"/>
        <end position="597"/>
    </location>
</feature>
<evidence type="ECO:0000259" key="3">
    <source>
        <dbReference type="Pfam" id="PF12936"/>
    </source>
</evidence>
<feature type="region of interest" description="Disordered" evidence="2">
    <location>
        <begin position="591"/>
        <end position="677"/>
    </location>
</feature>
<dbReference type="GO" id="GO:0000447">
    <property type="term" value="P:endonucleolytic cleavage in ITS1 to separate SSU-rRNA from 5.8S rRNA and LSU-rRNA from tricistronic rRNA transcript (SSU-rRNA, 5.8S rRNA, LSU-rRNA)"/>
    <property type="evidence" value="ECO:0007669"/>
    <property type="project" value="TreeGrafter"/>
</dbReference>
<feature type="region of interest" description="Disordered" evidence="2">
    <location>
        <begin position="479"/>
        <end position="505"/>
    </location>
</feature>
<dbReference type="Pfam" id="PF05178">
    <property type="entry name" value="Kri1"/>
    <property type="match status" value="1"/>
</dbReference>
<proteinExistence type="inferred from homology"/>
<dbReference type="Pfam" id="PF12936">
    <property type="entry name" value="Kri1_C"/>
    <property type="match status" value="1"/>
</dbReference>
<dbReference type="EMBL" id="OIVN01006178">
    <property type="protein sequence ID" value="SPD27075.1"/>
    <property type="molecule type" value="Genomic_DNA"/>
</dbReference>
<feature type="region of interest" description="Disordered" evidence="2">
    <location>
        <begin position="279"/>
        <end position="314"/>
    </location>
</feature>
<dbReference type="GO" id="GO:0030686">
    <property type="term" value="C:90S preribosome"/>
    <property type="evidence" value="ECO:0007669"/>
    <property type="project" value="TreeGrafter"/>
</dbReference>
<dbReference type="GO" id="GO:0005730">
    <property type="term" value="C:nucleolus"/>
    <property type="evidence" value="ECO:0007669"/>
    <property type="project" value="TreeGrafter"/>
</dbReference>
<feature type="compositionally biased region" description="Basic and acidic residues" evidence="2">
    <location>
        <begin position="149"/>
        <end position="175"/>
    </location>
</feature>
<feature type="compositionally biased region" description="Acidic residues" evidence="2">
    <location>
        <begin position="480"/>
        <end position="494"/>
    </location>
</feature>
<dbReference type="InterPro" id="IPR024626">
    <property type="entry name" value="Kri1-like_C"/>
</dbReference>
<accession>A0A2N9IRS4</accession>
<evidence type="ECO:0000313" key="4">
    <source>
        <dbReference type="EMBL" id="SPD27075.1"/>
    </source>
</evidence>
<feature type="region of interest" description="Disordered" evidence="2">
    <location>
        <begin position="52"/>
        <end position="77"/>
    </location>
</feature>
<feature type="compositionally biased region" description="Acidic residues" evidence="2">
    <location>
        <begin position="390"/>
        <end position="408"/>
    </location>
</feature>
<feature type="compositionally biased region" description="Acidic residues" evidence="2">
    <location>
        <begin position="63"/>
        <end position="72"/>
    </location>
</feature>
<evidence type="ECO:0000256" key="1">
    <source>
        <dbReference type="ARBA" id="ARBA00007473"/>
    </source>
</evidence>
<protein>
    <recommendedName>
        <fullName evidence="3">Kri1-like C-terminal domain-containing protein</fullName>
    </recommendedName>
</protein>
<feature type="region of interest" description="Disordered" evidence="2">
    <location>
        <begin position="99"/>
        <end position="124"/>
    </location>
</feature>
<name>A0A2N9IRS4_FAGSY</name>
<feature type="region of interest" description="Disordered" evidence="2">
    <location>
        <begin position="138"/>
        <end position="205"/>
    </location>
</feature>
<dbReference type="PANTHER" id="PTHR14490:SF5">
    <property type="entry name" value="PROTEIN KRI1 HOMOLOG"/>
    <property type="match status" value="1"/>
</dbReference>
<feature type="region of interest" description="Disordered" evidence="2">
    <location>
        <begin position="378"/>
        <end position="408"/>
    </location>
</feature>
<gene>
    <name evidence="4" type="ORF">FSB_LOCUS54957</name>
</gene>
<dbReference type="AlphaFoldDB" id="A0A2N9IRS4"/>
<feature type="compositionally biased region" description="Acidic residues" evidence="2">
    <location>
        <begin position="193"/>
        <end position="202"/>
    </location>
</feature>
<reference evidence="4" key="1">
    <citation type="submission" date="2018-02" db="EMBL/GenBank/DDBJ databases">
        <authorList>
            <person name="Cohen D.B."/>
            <person name="Kent A.D."/>
        </authorList>
    </citation>
    <scope>NUCLEOTIDE SEQUENCE</scope>
</reference>
<feature type="compositionally biased region" description="Basic and acidic residues" evidence="2">
    <location>
        <begin position="591"/>
        <end position="608"/>
    </location>
</feature>
<dbReference type="PANTHER" id="PTHR14490">
    <property type="entry name" value="ZINC FINGER, ZZ TYPE"/>
    <property type="match status" value="1"/>
</dbReference>
<dbReference type="InterPro" id="IPR018034">
    <property type="entry name" value="Kri1"/>
</dbReference>
<sequence length="677" mass="79278">MVLKLFEGSDSENDDLSKISNIEIDQEYAKRYEHNKKREDLERLQELKKKGLIQSFDSSGSESESDDDDNDDFANSSRRDREFFDALIKVKKQDPVIKNKDVNLFESEESEDDENNNKKKKKKKAMYLKDVVAKHLIEEGPEFEEEEREIEKKKKSYAEEQEDIRRDFLKAAEAAEKEEDGEGELLKMKEMGDEGEDEEESGEFVRKLDEYFGGDGEVEDNGIKFLKEYFRNRMWVDKERKCREVGEEELEHVSEDEREIERQEEYEYRFQENVGDRVMGHSRKVEGSVRKQANARKEQRRSKEERMEAARVEREEELKHLKNLKKEEMDEKVRRIMRTAGIREDEVVELSRKELEEEFDPEEYDRLMEKAFGDEYYGKEDVDPEFGSGGDEDEDEGEIEKPDFEEEDELLGLPKGWDECGSGGGFLAAREMALKRKAENAIENDHELLGLPKGWDECGSGGGFLAAREMALKRKAENAIENDQEEEEEEEEEKVEGSKRKRKRRKRIALLQKAKEAMMEEFYKLDYEDTIGDLKTRFKYAKTKPNRFGLSPAELFTVNEKELNQYVSLKKIVPYKEKEWKLNEQKRYQLKMRTKELLRGGKVDDQKGGKKKRLKDNAEQSSSSTGARESGNAPNGDMENLSRQSRRKRRQAEVKLPHSRLIAYGKIPSKSKSKAKH</sequence>
<feature type="compositionally biased region" description="Acidic residues" evidence="2">
    <location>
        <begin position="139"/>
        <end position="148"/>
    </location>
</feature>
<comment type="similarity">
    <text evidence="1">Belongs to the KRI1 family.</text>
</comment>
<evidence type="ECO:0000256" key="2">
    <source>
        <dbReference type="SAM" id="MobiDB-lite"/>
    </source>
</evidence>
<organism evidence="4">
    <name type="scientific">Fagus sylvatica</name>
    <name type="common">Beechnut</name>
    <dbReference type="NCBI Taxonomy" id="28930"/>
    <lineage>
        <taxon>Eukaryota</taxon>
        <taxon>Viridiplantae</taxon>
        <taxon>Streptophyta</taxon>
        <taxon>Embryophyta</taxon>
        <taxon>Tracheophyta</taxon>
        <taxon>Spermatophyta</taxon>
        <taxon>Magnoliopsida</taxon>
        <taxon>eudicotyledons</taxon>
        <taxon>Gunneridae</taxon>
        <taxon>Pentapetalae</taxon>
        <taxon>rosids</taxon>
        <taxon>fabids</taxon>
        <taxon>Fagales</taxon>
        <taxon>Fagaceae</taxon>
        <taxon>Fagus</taxon>
    </lineage>
</organism>